<gene>
    <name evidence="2" type="ORF">VE01_03583</name>
</gene>
<evidence type="ECO:0000313" key="2">
    <source>
        <dbReference type="EMBL" id="OBT98542.2"/>
    </source>
</evidence>
<name>A0A1B8GRS1_9PEZI</name>
<keyword evidence="1" id="KW-1133">Transmembrane helix</keyword>
<sequence length="231" mass="25489">MPSWPQALVQYILINPPINCFSTSSHEINGQVVSSFSITPFNILQLLLSPFLFVAWVVAFGMTQASFKTGGWMSVLGWAMWFDLSQFYTVFAAIPLIFQYPASLALVIQRWHSDLGRVAYEVTNLNGCTPYQGLDYLQQGARFSQFRILQTVTFSISTLFGIMSLGNPSQMAPAMALPALAELIMTAIVATKGTPMVVSGNCLLVELNPNKGFLDSPISTRWKAFASFMGF</sequence>
<dbReference type="RefSeq" id="XP_018132275.2">
    <property type="nucleotide sequence ID" value="XM_018273070.2"/>
</dbReference>
<feature type="transmembrane region" description="Helical" evidence="1">
    <location>
        <begin position="87"/>
        <end position="108"/>
    </location>
</feature>
<accession>A0A1B8GRS1</accession>
<feature type="transmembrane region" description="Helical" evidence="1">
    <location>
        <begin position="46"/>
        <end position="67"/>
    </location>
</feature>
<organism evidence="2 3">
    <name type="scientific">Pseudogymnoascus verrucosus</name>
    <dbReference type="NCBI Taxonomy" id="342668"/>
    <lineage>
        <taxon>Eukaryota</taxon>
        <taxon>Fungi</taxon>
        <taxon>Dikarya</taxon>
        <taxon>Ascomycota</taxon>
        <taxon>Pezizomycotina</taxon>
        <taxon>Leotiomycetes</taxon>
        <taxon>Thelebolales</taxon>
        <taxon>Thelebolaceae</taxon>
        <taxon>Pseudogymnoascus</taxon>
    </lineage>
</organism>
<keyword evidence="3" id="KW-1185">Reference proteome</keyword>
<reference evidence="2 3" key="1">
    <citation type="submission" date="2016-03" db="EMBL/GenBank/DDBJ databases">
        <title>Comparative genomics of Pseudogymnoascus destructans, the fungus causing white-nose syndrome of bats.</title>
        <authorList>
            <person name="Palmer J.M."/>
            <person name="Drees K.P."/>
            <person name="Foster J.T."/>
            <person name="Lindner D.L."/>
        </authorList>
    </citation>
    <scope>NUCLEOTIDE SEQUENCE [LARGE SCALE GENOMIC DNA]</scope>
    <source>
        <strain evidence="2 3">UAMH 10579</strain>
    </source>
</reference>
<protein>
    <submittedName>
        <fullName evidence="2">Uncharacterized protein</fullName>
    </submittedName>
</protein>
<reference evidence="3" key="2">
    <citation type="journal article" date="2018" name="Nat. Commun.">
        <title>Extreme sensitivity to ultraviolet light in the fungal pathogen causing white-nose syndrome of bats.</title>
        <authorList>
            <person name="Palmer J.M."/>
            <person name="Drees K.P."/>
            <person name="Foster J.T."/>
            <person name="Lindner D.L."/>
        </authorList>
    </citation>
    <scope>NUCLEOTIDE SEQUENCE [LARGE SCALE GENOMIC DNA]</scope>
    <source>
        <strain evidence="3">UAMH 10579</strain>
    </source>
</reference>
<evidence type="ECO:0000313" key="3">
    <source>
        <dbReference type="Proteomes" id="UP000091956"/>
    </source>
</evidence>
<proteinExistence type="predicted"/>
<dbReference type="Proteomes" id="UP000091956">
    <property type="component" value="Unassembled WGS sequence"/>
</dbReference>
<dbReference type="GeneID" id="28836969"/>
<feature type="transmembrane region" description="Helical" evidence="1">
    <location>
        <begin position="146"/>
        <end position="165"/>
    </location>
</feature>
<evidence type="ECO:0000256" key="1">
    <source>
        <dbReference type="SAM" id="Phobius"/>
    </source>
</evidence>
<dbReference type="AlphaFoldDB" id="A0A1B8GRS1"/>
<keyword evidence="1" id="KW-0812">Transmembrane</keyword>
<dbReference type="EMBL" id="KV460216">
    <property type="protein sequence ID" value="OBT98542.2"/>
    <property type="molecule type" value="Genomic_DNA"/>
</dbReference>
<keyword evidence="1" id="KW-0472">Membrane</keyword>